<dbReference type="EMBL" id="BAAAQN010000010">
    <property type="protein sequence ID" value="GAA2024828.1"/>
    <property type="molecule type" value="Genomic_DNA"/>
</dbReference>
<dbReference type="RefSeq" id="WP_344665559.1">
    <property type="nucleotide sequence ID" value="NZ_BAAAQN010000010.1"/>
</dbReference>
<protein>
    <submittedName>
        <fullName evidence="2">Uncharacterized protein</fullName>
    </submittedName>
</protein>
<keyword evidence="1" id="KW-0732">Signal</keyword>
<reference evidence="3" key="1">
    <citation type="journal article" date="2019" name="Int. J. Syst. Evol. Microbiol.">
        <title>The Global Catalogue of Microorganisms (GCM) 10K type strain sequencing project: providing services to taxonomists for standard genome sequencing and annotation.</title>
        <authorList>
            <consortium name="The Broad Institute Genomics Platform"/>
            <consortium name="The Broad Institute Genome Sequencing Center for Infectious Disease"/>
            <person name="Wu L."/>
            <person name="Ma J."/>
        </authorList>
    </citation>
    <scope>NUCLEOTIDE SEQUENCE [LARGE SCALE GENOMIC DNA]</scope>
    <source>
        <strain evidence="3">JCM 16014</strain>
    </source>
</reference>
<feature type="chain" id="PRO_5045707005" evidence="1">
    <location>
        <begin position="30"/>
        <end position="157"/>
    </location>
</feature>
<accession>A0ABP5FFY2</accession>
<name>A0ABP5FFY2_9ACTN</name>
<evidence type="ECO:0000313" key="2">
    <source>
        <dbReference type="EMBL" id="GAA2024828.1"/>
    </source>
</evidence>
<organism evidence="2 3">
    <name type="scientific">Catenulispora yoronensis</name>
    <dbReference type="NCBI Taxonomy" id="450799"/>
    <lineage>
        <taxon>Bacteria</taxon>
        <taxon>Bacillati</taxon>
        <taxon>Actinomycetota</taxon>
        <taxon>Actinomycetes</taxon>
        <taxon>Catenulisporales</taxon>
        <taxon>Catenulisporaceae</taxon>
        <taxon>Catenulispora</taxon>
    </lineage>
</organism>
<feature type="signal peptide" evidence="1">
    <location>
        <begin position="1"/>
        <end position="29"/>
    </location>
</feature>
<sequence length="157" mass="15396">MRSRRLGIGVAVGAATIASAVFMGPNAFAAADGGPGHGPCGATHSAAGTGSLGTPWILRAKYDTAVPSGVVVAEQFQIQTAAPGQLWHVQLADNGVVFFDKVVQSTASGVAAMGTTPPVGTGDQVMSAVGTNLGDGESIDASVTLLPPPASGCGIPV</sequence>
<evidence type="ECO:0000256" key="1">
    <source>
        <dbReference type="SAM" id="SignalP"/>
    </source>
</evidence>
<proteinExistence type="predicted"/>
<evidence type="ECO:0000313" key="3">
    <source>
        <dbReference type="Proteomes" id="UP001500751"/>
    </source>
</evidence>
<comment type="caution">
    <text evidence="2">The sequence shown here is derived from an EMBL/GenBank/DDBJ whole genome shotgun (WGS) entry which is preliminary data.</text>
</comment>
<dbReference type="Proteomes" id="UP001500751">
    <property type="component" value="Unassembled WGS sequence"/>
</dbReference>
<gene>
    <name evidence="2" type="ORF">GCM10009839_23410</name>
</gene>
<keyword evidence="3" id="KW-1185">Reference proteome</keyword>